<feature type="compositionally biased region" description="Polar residues" evidence="1">
    <location>
        <begin position="250"/>
        <end position="268"/>
    </location>
</feature>
<dbReference type="InterPro" id="IPR022224">
    <property type="entry name" value="DUF3750"/>
</dbReference>
<feature type="region of interest" description="Disordered" evidence="1">
    <location>
        <begin position="250"/>
        <end position="280"/>
    </location>
</feature>
<dbReference type="Pfam" id="PF12570">
    <property type="entry name" value="DUF3750"/>
    <property type="match status" value="1"/>
</dbReference>
<accession>A0ABT2LGZ0</accession>
<name>A0ABT2LGZ0_9HYPH</name>
<keyword evidence="2" id="KW-0472">Membrane</keyword>
<evidence type="ECO:0000256" key="2">
    <source>
        <dbReference type="SAM" id="Phobius"/>
    </source>
</evidence>
<evidence type="ECO:0000313" key="3">
    <source>
        <dbReference type="EMBL" id="MCT7373479.1"/>
    </source>
</evidence>
<keyword evidence="4" id="KW-1185">Reference proteome</keyword>
<feature type="transmembrane region" description="Helical" evidence="2">
    <location>
        <begin position="7"/>
        <end position="28"/>
    </location>
</feature>
<keyword evidence="2" id="KW-1133">Transmembrane helix</keyword>
<dbReference type="Proteomes" id="UP001320831">
    <property type="component" value="Unassembled WGS sequence"/>
</dbReference>
<protein>
    <submittedName>
        <fullName evidence="3">DUF3750 domain-containing protein</fullName>
    </submittedName>
</protein>
<organism evidence="3 4">
    <name type="scientific">Chelativorans salis</name>
    <dbReference type="NCBI Taxonomy" id="2978478"/>
    <lineage>
        <taxon>Bacteria</taxon>
        <taxon>Pseudomonadati</taxon>
        <taxon>Pseudomonadota</taxon>
        <taxon>Alphaproteobacteria</taxon>
        <taxon>Hyphomicrobiales</taxon>
        <taxon>Phyllobacteriaceae</taxon>
        <taxon>Chelativorans</taxon>
    </lineage>
</organism>
<dbReference type="EMBL" id="JAOCZP010000001">
    <property type="protein sequence ID" value="MCT7373479.1"/>
    <property type="molecule type" value="Genomic_DNA"/>
</dbReference>
<comment type="caution">
    <text evidence="3">The sequence shown here is derived from an EMBL/GenBank/DDBJ whole genome shotgun (WGS) entry which is preliminary data.</text>
</comment>
<sequence length="280" mass="30579">MRKIKHIVFFIFVAFLLPAGLFAGWWILEERPSSWGAADWSATGLLPPASVSEEAAIYVLAARTGGMKGALSLHTWIVLKPEGSAYERYEKVGWGTPVRRNAYAADGRWYSNMPYVVKALHGAEAARLIHAVRAAIDSYPYSHRGDYVIWPGPNSNSFVAHVASQVPELGVSIPPNAIGRDYRRGLVVFEHDADWTDYRLFLGGYAGLALGRDTGLELNLLGLVAGFDLLRPAIKLPGFGRIDLWDTASAQSSRGSPATENPPSTTNVWPVMKPASGESR</sequence>
<gene>
    <name evidence="3" type="ORF">N5A92_00250</name>
</gene>
<reference evidence="3 4" key="1">
    <citation type="submission" date="2022-09" db="EMBL/GenBank/DDBJ databases">
        <title>Chelativorans salina sp. nov., a novel slightly halophilic bacterium isolated from a saline lake sediment enrichment.</title>
        <authorList>
            <person name="Gao L."/>
            <person name="Fang B.-Z."/>
            <person name="Li W.-J."/>
        </authorList>
    </citation>
    <scope>NUCLEOTIDE SEQUENCE [LARGE SCALE GENOMIC DNA]</scope>
    <source>
        <strain evidence="3 4">EGI FJ00035</strain>
    </source>
</reference>
<keyword evidence="2" id="KW-0812">Transmembrane</keyword>
<evidence type="ECO:0000256" key="1">
    <source>
        <dbReference type="SAM" id="MobiDB-lite"/>
    </source>
</evidence>
<proteinExistence type="predicted"/>
<evidence type="ECO:0000313" key="4">
    <source>
        <dbReference type="Proteomes" id="UP001320831"/>
    </source>
</evidence>
<dbReference type="RefSeq" id="WP_260899801.1">
    <property type="nucleotide sequence ID" value="NZ_JAOCZP010000001.1"/>
</dbReference>